<evidence type="ECO:0000256" key="2">
    <source>
        <dbReference type="ARBA" id="ARBA00023125"/>
    </source>
</evidence>
<dbReference type="GO" id="GO:0003700">
    <property type="term" value="F:DNA-binding transcription factor activity"/>
    <property type="evidence" value="ECO:0007669"/>
    <property type="project" value="InterPro"/>
</dbReference>
<dbReference type="SUPFAM" id="SSF46785">
    <property type="entry name" value="Winged helix' DNA-binding domain"/>
    <property type="match status" value="1"/>
</dbReference>
<dbReference type="OrthoDB" id="9790747at2"/>
<dbReference type="PANTHER" id="PTHR33154">
    <property type="entry name" value="TRANSCRIPTIONAL REGULATOR, ARSR FAMILY"/>
    <property type="match status" value="1"/>
</dbReference>
<evidence type="ECO:0000256" key="1">
    <source>
        <dbReference type="ARBA" id="ARBA00023015"/>
    </source>
</evidence>
<dbReference type="RefSeq" id="WP_050530661.1">
    <property type="nucleotide sequence ID" value="NZ_AQQZ01000004.1"/>
</dbReference>
<evidence type="ECO:0000256" key="3">
    <source>
        <dbReference type="ARBA" id="ARBA00023163"/>
    </source>
</evidence>
<gene>
    <name evidence="5" type="ORF">ATO11_09620</name>
</gene>
<organism evidence="5 6">
    <name type="scientific">Pseudaestuariivita atlantica</name>
    <dbReference type="NCBI Taxonomy" id="1317121"/>
    <lineage>
        <taxon>Bacteria</taxon>
        <taxon>Pseudomonadati</taxon>
        <taxon>Pseudomonadota</taxon>
        <taxon>Alphaproteobacteria</taxon>
        <taxon>Rhodobacterales</taxon>
        <taxon>Paracoccaceae</taxon>
        <taxon>Pseudaestuariivita</taxon>
    </lineage>
</organism>
<dbReference type="InterPro" id="IPR051081">
    <property type="entry name" value="HTH_MetalResp_TranReg"/>
</dbReference>
<dbReference type="InterPro" id="IPR011991">
    <property type="entry name" value="ArsR-like_HTH"/>
</dbReference>
<evidence type="ECO:0000313" key="6">
    <source>
        <dbReference type="Proteomes" id="UP000036938"/>
    </source>
</evidence>
<dbReference type="Gene3D" id="1.10.10.10">
    <property type="entry name" value="Winged helix-like DNA-binding domain superfamily/Winged helix DNA-binding domain"/>
    <property type="match status" value="1"/>
</dbReference>
<dbReference type="NCBIfam" id="NF033788">
    <property type="entry name" value="HTH_metalloreg"/>
    <property type="match status" value="1"/>
</dbReference>
<reference evidence="5 6" key="1">
    <citation type="journal article" date="2015" name="Int. J. Syst. Evol. Microbiol.">
        <title>Aestuariivita atlantica sp. nov., isolated from deep sea sediment of the Atlantic Ocean.</title>
        <authorList>
            <person name="Li G."/>
            <person name="Lai Q."/>
            <person name="Du Y."/>
            <person name="Liu X."/>
            <person name="Sun F."/>
            <person name="Shao Z."/>
        </authorList>
    </citation>
    <scope>NUCLEOTIDE SEQUENCE [LARGE SCALE GENOMIC DNA]</scope>
    <source>
        <strain evidence="5 6">22II-S11-z3</strain>
    </source>
</reference>
<name>A0A0L1JNZ4_9RHOB</name>
<keyword evidence="1" id="KW-0805">Transcription regulation</keyword>
<dbReference type="PANTHER" id="PTHR33154:SF33">
    <property type="entry name" value="TRANSCRIPTIONAL REPRESSOR SDPR"/>
    <property type="match status" value="1"/>
</dbReference>
<dbReference type="PROSITE" id="PS50987">
    <property type="entry name" value="HTH_ARSR_2"/>
    <property type="match status" value="1"/>
</dbReference>
<dbReference type="InterPro" id="IPR036388">
    <property type="entry name" value="WH-like_DNA-bd_sf"/>
</dbReference>
<evidence type="ECO:0000313" key="5">
    <source>
        <dbReference type="EMBL" id="KNG93479.1"/>
    </source>
</evidence>
<dbReference type="GO" id="GO:0003677">
    <property type="term" value="F:DNA binding"/>
    <property type="evidence" value="ECO:0007669"/>
    <property type="project" value="UniProtKB-KW"/>
</dbReference>
<accession>A0A0L1JNZ4</accession>
<dbReference type="EMBL" id="AQQZ01000004">
    <property type="protein sequence ID" value="KNG93479.1"/>
    <property type="molecule type" value="Genomic_DNA"/>
</dbReference>
<sequence>MPYEDQFAALGHPIRQTILRELAQGPANVRHLTEVAGTSQPVVSQHLKVLRDAGLVSVEEQGTRRVYGVEAEGLEVLLTYLETQWLQVIEGAVAAGEEDRDA</sequence>
<dbReference type="CDD" id="cd00090">
    <property type="entry name" value="HTH_ARSR"/>
    <property type="match status" value="1"/>
</dbReference>
<comment type="caution">
    <text evidence="5">The sequence shown here is derived from an EMBL/GenBank/DDBJ whole genome shotgun (WGS) entry which is preliminary data.</text>
</comment>
<dbReference type="STRING" id="1317121.ATO11_09620"/>
<dbReference type="SMART" id="SM00418">
    <property type="entry name" value="HTH_ARSR"/>
    <property type="match status" value="1"/>
</dbReference>
<protein>
    <recommendedName>
        <fullName evidence="4">HTH arsR-type domain-containing protein</fullName>
    </recommendedName>
</protein>
<evidence type="ECO:0000259" key="4">
    <source>
        <dbReference type="PROSITE" id="PS50987"/>
    </source>
</evidence>
<feature type="domain" description="HTH arsR-type" evidence="4">
    <location>
        <begin position="1"/>
        <end position="89"/>
    </location>
</feature>
<dbReference type="AlphaFoldDB" id="A0A0L1JNZ4"/>
<proteinExistence type="predicted"/>
<dbReference type="Pfam" id="PF01022">
    <property type="entry name" value="HTH_5"/>
    <property type="match status" value="1"/>
</dbReference>
<keyword evidence="3" id="KW-0804">Transcription</keyword>
<dbReference type="InterPro" id="IPR001845">
    <property type="entry name" value="HTH_ArsR_DNA-bd_dom"/>
</dbReference>
<keyword evidence="2" id="KW-0238">DNA-binding</keyword>
<dbReference type="Proteomes" id="UP000036938">
    <property type="component" value="Unassembled WGS sequence"/>
</dbReference>
<keyword evidence="6" id="KW-1185">Reference proteome</keyword>
<dbReference type="InterPro" id="IPR036390">
    <property type="entry name" value="WH_DNA-bd_sf"/>
</dbReference>